<keyword evidence="11" id="KW-1185">Reference proteome</keyword>
<evidence type="ECO:0000313" key="11">
    <source>
        <dbReference type="Proteomes" id="UP000019248"/>
    </source>
</evidence>
<dbReference type="GO" id="GO:0006741">
    <property type="term" value="P:NADP+ biosynthetic process"/>
    <property type="evidence" value="ECO:0007669"/>
    <property type="project" value="UniProtKB-UniRule"/>
</dbReference>
<evidence type="ECO:0000256" key="6">
    <source>
        <dbReference type="ARBA" id="ARBA00022857"/>
    </source>
</evidence>
<comment type="catalytic activity">
    <reaction evidence="8 9">
        <text>NAD(+) + ATP = ADP + NADP(+) + H(+)</text>
        <dbReference type="Rhea" id="RHEA:18629"/>
        <dbReference type="ChEBI" id="CHEBI:15378"/>
        <dbReference type="ChEBI" id="CHEBI:30616"/>
        <dbReference type="ChEBI" id="CHEBI:57540"/>
        <dbReference type="ChEBI" id="CHEBI:58349"/>
        <dbReference type="ChEBI" id="CHEBI:456216"/>
        <dbReference type="EC" id="2.7.1.23"/>
    </reaction>
</comment>
<dbReference type="PANTHER" id="PTHR20275">
    <property type="entry name" value="NAD KINASE"/>
    <property type="match status" value="1"/>
</dbReference>
<dbReference type="GO" id="GO:0046872">
    <property type="term" value="F:metal ion binding"/>
    <property type="evidence" value="ECO:0007669"/>
    <property type="project" value="UniProtKB-UniRule"/>
</dbReference>
<reference evidence="10 11" key="1">
    <citation type="journal article" date="2014" name="Int. J. Syst. Evol. Microbiol.">
        <title>Listeria floridensis sp. nov., Listeria aquatica sp. nov., Listeria cornellensis sp. nov., Listeria riparia sp. nov. and Listeria grandensis sp. nov., from agricultural and natural environments.</title>
        <authorList>
            <person name="den Bakker H.C."/>
            <person name="Warchocki S."/>
            <person name="Wright E.M."/>
            <person name="Allred A.F."/>
            <person name="Ahlstrom C."/>
            <person name="Manuel C.S."/>
            <person name="Stasiewicz M.J."/>
            <person name="Burrell A."/>
            <person name="Roof S."/>
            <person name="Strawn L."/>
            <person name="Fortes E.D."/>
            <person name="Nightingale K.K."/>
            <person name="Kephart D."/>
            <person name="Wiedmann M."/>
        </authorList>
    </citation>
    <scope>NUCLEOTIDE SEQUENCE [LARGE SCALE GENOMIC DNA]</scope>
    <source>
        <strain evidence="10 11">FSL S10-1204</strain>
    </source>
</reference>
<evidence type="ECO:0000256" key="3">
    <source>
        <dbReference type="ARBA" id="ARBA00022741"/>
    </source>
</evidence>
<dbReference type="Gene3D" id="2.60.200.30">
    <property type="entry name" value="Probable inorganic polyphosphate/atp-NAD kinase, domain 2"/>
    <property type="match status" value="1"/>
</dbReference>
<dbReference type="Proteomes" id="UP000019248">
    <property type="component" value="Unassembled WGS sequence"/>
</dbReference>
<proteinExistence type="inferred from homology"/>
<keyword evidence="6 9" id="KW-0521">NADP</keyword>
<keyword evidence="2 9" id="KW-0808">Transferase</keyword>
<evidence type="ECO:0000256" key="9">
    <source>
        <dbReference type="HAMAP-Rule" id="MF_00361"/>
    </source>
</evidence>
<feature type="binding site" evidence="9">
    <location>
        <position position="163"/>
    </location>
    <ligand>
        <name>NAD(+)</name>
        <dbReference type="ChEBI" id="CHEBI:57540"/>
    </ligand>
</feature>
<dbReference type="InterPro" id="IPR017438">
    <property type="entry name" value="ATP-NAD_kinase_N"/>
</dbReference>
<dbReference type="Gene3D" id="3.40.50.10330">
    <property type="entry name" value="Probable inorganic polyphosphate/atp-NAD kinase, domain 1"/>
    <property type="match status" value="1"/>
</dbReference>
<organism evidence="10 11">
    <name type="scientific">Listeria riparia FSL S10-1204</name>
    <dbReference type="NCBI Taxonomy" id="1265816"/>
    <lineage>
        <taxon>Bacteria</taxon>
        <taxon>Bacillati</taxon>
        <taxon>Bacillota</taxon>
        <taxon>Bacilli</taxon>
        <taxon>Bacillales</taxon>
        <taxon>Listeriaceae</taxon>
        <taxon>Listeria</taxon>
    </lineage>
</organism>
<dbReference type="GO" id="GO:0005524">
    <property type="term" value="F:ATP binding"/>
    <property type="evidence" value="ECO:0007669"/>
    <property type="project" value="UniProtKB-KW"/>
</dbReference>
<keyword evidence="3 9" id="KW-0547">Nucleotide-binding</keyword>
<dbReference type="InterPro" id="IPR002504">
    <property type="entry name" value="NADK"/>
</dbReference>
<dbReference type="PANTHER" id="PTHR20275:SF9">
    <property type="entry name" value="NAD KINASE 2"/>
    <property type="match status" value="1"/>
</dbReference>
<evidence type="ECO:0000256" key="1">
    <source>
        <dbReference type="ARBA" id="ARBA00022490"/>
    </source>
</evidence>
<dbReference type="GO" id="GO:0051287">
    <property type="term" value="F:NAD binding"/>
    <property type="evidence" value="ECO:0007669"/>
    <property type="project" value="UniProtKB-ARBA"/>
</dbReference>
<comment type="subcellular location">
    <subcellularLocation>
        <location evidence="9">Cytoplasm</location>
    </subcellularLocation>
</comment>
<dbReference type="InterPro" id="IPR016064">
    <property type="entry name" value="NAD/diacylglycerol_kinase_sf"/>
</dbReference>
<keyword evidence="7 9" id="KW-0520">NAD</keyword>
<feature type="binding site" evidence="9">
    <location>
        <begin position="174"/>
        <end position="179"/>
    </location>
    <ligand>
        <name>NAD(+)</name>
        <dbReference type="ChEBI" id="CHEBI:57540"/>
    </ligand>
</feature>
<feature type="binding site" evidence="9">
    <location>
        <begin position="62"/>
        <end position="63"/>
    </location>
    <ligand>
        <name>NAD(+)</name>
        <dbReference type="ChEBI" id="CHEBI:57540"/>
    </ligand>
</feature>
<comment type="similarity">
    <text evidence="9">Belongs to the NAD kinase family.</text>
</comment>
<protein>
    <recommendedName>
        <fullName evidence="9">NAD kinase</fullName>
        <ecNumber evidence="9">2.7.1.23</ecNumber>
    </recommendedName>
    <alternativeName>
        <fullName evidence="9">ATP-dependent NAD kinase</fullName>
    </alternativeName>
</protein>
<sequence>MNLTKNTGGFKYGGNNFFIFSYRKTEELQKHADELKKVTKEYGFEVTDDFTKATAIISIGGDGAFLKSVRETGFRSDCLYAGIALTEQLGQYCDFHVHQIDEIIKAAAEDRWLVRRYPTIYGTVNNSKAFYVLNEFNIRSSIIRTLQIDVYINDSLFETFRGDGMVISTPTGSTAYNKSINGSIVDPLLPSMQVSELASINNNRFRTLGSSFILSPKRKLRLDMRANGVNDFPIMGMDSEALSIQHVEEIKLEVGDRFVNIIKLHNNSFWDKVKRNFL</sequence>
<name>W7D500_9LIST</name>
<dbReference type="AlphaFoldDB" id="W7D500"/>
<dbReference type="HAMAP" id="MF_00361">
    <property type="entry name" value="NAD_kinase"/>
    <property type="match status" value="1"/>
</dbReference>
<feature type="binding site" evidence="9">
    <location>
        <begin position="134"/>
        <end position="135"/>
    </location>
    <ligand>
        <name>NAD(+)</name>
        <dbReference type="ChEBI" id="CHEBI:57540"/>
    </ligand>
</feature>
<comment type="function">
    <text evidence="9">Involved in the regulation of the intracellular balance of NAD and NADP, and is a key enzyme in the biosynthesis of NADP. Catalyzes specifically the phosphorylation on 2'-hydroxyl of the adenosine moiety of NAD to yield NADP.</text>
</comment>
<evidence type="ECO:0000256" key="5">
    <source>
        <dbReference type="ARBA" id="ARBA00022840"/>
    </source>
</evidence>
<dbReference type="RefSeq" id="WP_052008857.1">
    <property type="nucleotide sequence ID" value="NZ_AODL01000016.1"/>
</dbReference>
<feature type="binding site" evidence="9">
    <location>
        <position position="198"/>
    </location>
    <ligand>
        <name>NAD(+)</name>
        <dbReference type="ChEBI" id="CHEBI:57540"/>
    </ligand>
</feature>
<gene>
    <name evidence="9" type="primary">nadK</name>
    <name evidence="10" type="ORF">PRIP_10809</name>
</gene>
<dbReference type="GO" id="GO:0003951">
    <property type="term" value="F:NAD+ kinase activity"/>
    <property type="evidence" value="ECO:0007669"/>
    <property type="project" value="UniProtKB-UniRule"/>
</dbReference>
<dbReference type="PATRIC" id="fig|1265816.5.peg.2137"/>
<evidence type="ECO:0000256" key="4">
    <source>
        <dbReference type="ARBA" id="ARBA00022777"/>
    </source>
</evidence>
<dbReference type="EC" id="2.7.1.23" evidence="9"/>
<dbReference type="NCBIfam" id="NF002902">
    <property type="entry name" value="PRK03501.1"/>
    <property type="match status" value="1"/>
</dbReference>
<dbReference type="GO" id="GO:0019674">
    <property type="term" value="P:NAD+ metabolic process"/>
    <property type="evidence" value="ECO:0007669"/>
    <property type="project" value="InterPro"/>
</dbReference>
<dbReference type="SUPFAM" id="SSF111331">
    <property type="entry name" value="NAD kinase/diacylglycerol kinase-like"/>
    <property type="match status" value="1"/>
</dbReference>
<dbReference type="Pfam" id="PF20143">
    <property type="entry name" value="NAD_kinase_C"/>
    <property type="match status" value="1"/>
</dbReference>
<evidence type="ECO:0000256" key="7">
    <source>
        <dbReference type="ARBA" id="ARBA00023027"/>
    </source>
</evidence>
<comment type="caution">
    <text evidence="9">Lacks conserved residue(s) required for the propagation of feature annotation.</text>
</comment>
<accession>W7D500</accession>
<dbReference type="OrthoDB" id="9774737at2"/>
<keyword evidence="4 9" id="KW-0418">Kinase</keyword>
<feature type="active site" description="Proton acceptor" evidence="9">
    <location>
        <position position="62"/>
    </location>
</feature>
<comment type="caution">
    <text evidence="10">The sequence shown here is derived from an EMBL/GenBank/DDBJ whole genome shotgun (WGS) entry which is preliminary data.</text>
</comment>
<keyword evidence="1 9" id="KW-0963">Cytoplasm</keyword>
<evidence type="ECO:0000256" key="2">
    <source>
        <dbReference type="ARBA" id="ARBA00022679"/>
    </source>
</evidence>
<evidence type="ECO:0000313" key="10">
    <source>
        <dbReference type="EMBL" id="EUJ44065.1"/>
    </source>
</evidence>
<dbReference type="GO" id="GO:0005737">
    <property type="term" value="C:cytoplasm"/>
    <property type="evidence" value="ECO:0007669"/>
    <property type="project" value="UniProtKB-SubCell"/>
</dbReference>
<dbReference type="InterPro" id="IPR017437">
    <property type="entry name" value="ATP-NAD_kinase_PpnK-typ_C"/>
</dbReference>
<dbReference type="EMBL" id="AODL01000016">
    <property type="protein sequence ID" value="EUJ44065.1"/>
    <property type="molecule type" value="Genomic_DNA"/>
</dbReference>
<feature type="binding site" evidence="9">
    <location>
        <position position="67"/>
    </location>
    <ligand>
        <name>NAD(+)</name>
        <dbReference type="ChEBI" id="CHEBI:57540"/>
    </ligand>
</feature>
<feature type="binding site" evidence="9">
    <location>
        <position position="161"/>
    </location>
    <ligand>
        <name>NAD(+)</name>
        <dbReference type="ChEBI" id="CHEBI:57540"/>
    </ligand>
</feature>
<comment type="cofactor">
    <cofactor evidence="9">
        <name>a divalent metal cation</name>
        <dbReference type="ChEBI" id="CHEBI:60240"/>
    </cofactor>
</comment>
<evidence type="ECO:0000256" key="8">
    <source>
        <dbReference type="ARBA" id="ARBA00047925"/>
    </source>
</evidence>
<keyword evidence="5 9" id="KW-0067">ATP-binding</keyword>